<dbReference type="AlphaFoldDB" id="A0A165HSY5"/>
<reference evidence="5 6" key="1">
    <citation type="submission" date="2016-03" db="EMBL/GenBank/DDBJ databases">
        <title>Comparative genomics of 54 Lactobacillus plantarum strains reveals genomic uncoupling from niche constraints.</title>
        <authorList>
            <person name="Martino M.E."/>
        </authorList>
    </citation>
    <scope>NUCLEOTIDE SEQUENCE [LARGE SCALE GENOMIC DNA]</scope>
    <source>
        <strain evidence="2 6">19.1</strain>
        <strain evidence="3 5">NAB2</strain>
        <strain evidence="1 7">Nizo2260</strain>
    </source>
</reference>
<name>A0A165HSY5_LACPN</name>
<dbReference type="InterPro" id="IPR023393">
    <property type="entry name" value="START-like_dom_sf"/>
</dbReference>
<accession>A0A165HSY5</accession>
<evidence type="ECO:0000313" key="2">
    <source>
        <dbReference type="EMBL" id="KZU95750.1"/>
    </source>
</evidence>
<dbReference type="InterPro" id="IPR019587">
    <property type="entry name" value="Polyketide_cyclase/dehydratase"/>
</dbReference>
<dbReference type="SUPFAM" id="SSF55961">
    <property type="entry name" value="Bet v1-like"/>
    <property type="match status" value="1"/>
</dbReference>
<sequence length="141" mass="15350">MTTALFTNQVLTQATPATVRALLADPLNLPAWATAITTVKPTATGYVLQRSDSAFDQPEQLQVTVGADQVVYHGEGGQLGYEIVFTMTPLAERTAVQEEVSLTTTPPSWLPLPLVKPVMQRDFQRKLGQLATLAEEQPNDD</sequence>
<dbReference type="Proteomes" id="UP000595466">
    <property type="component" value="Chromosome"/>
</dbReference>
<dbReference type="Proteomes" id="UP000076989">
    <property type="component" value="Unassembled WGS sequence"/>
</dbReference>
<dbReference type="Proteomes" id="UP000076882">
    <property type="component" value="Unassembled WGS sequence"/>
</dbReference>
<evidence type="ECO:0000313" key="8">
    <source>
        <dbReference type="Proteomes" id="UP000595466"/>
    </source>
</evidence>
<dbReference type="Proteomes" id="UP000076872">
    <property type="component" value="Unassembled WGS sequence"/>
</dbReference>
<reference evidence="4 8" key="2">
    <citation type="submission" date="2020-12" db="EMBL/GenBank/DDBJ databases">
        <title>Whole genome sequencing of Lactobacillus plantarum PC518.</title>
        <authorList>
            <person name="Guo Q."/>
        </authorList>
    </citation>
    <scope>NUCLEOTIDE SEQUENCE [LARGE SCALE GENOMIC DNA]</scope>
    <source>
        <strain evidence="4 8">PC518</strain>
    </source>
</reference>
<dbReference type="EMBL" id="LUWI01000022">
    <property type="protein sequence ID" value="KZU03637.1"/>
    <property type="molecule type" value="Genomic_DNA"/>
</dbReference>
<protein>
    <submittedName>
        <fullName evidence="4">SRPBCC family protein</fullName>
    </submittedName>
</protein>
<evidence type="ECO:0000313" key="6">
    <source>
        <dbReference type="Proteomes" id="UP000076882"/>
    </source>
</evidence>
<gene>
    <name evidence="4" type="ORF">JH395_02645</name>
    <name evidence="2" type="ORF">Lp19_1339</name>
    <name evidence="3" type="ORF">NAB2_1761</name>
    <name evidence="1" type="ORF">Nizo2260_1877</name>
</gene>
<evidence type="ECO:0000313" key="5">
    <source>
        <dbReference type="Proteomes" id="UP000076872"/>
    </source>
</evidence>
<dbReference type="PATRIC" id="fig|1590.142.peg.2733"/>
<dbReference type="RefSeq" id="WP_021356411.1">
    <property type="nucleotide sequence ID" value="NZ_AP028153.1"/>
</dbReference>
<evidence type="ECO:0000313" key="4">
    <source>
        <dbReference type="EMBL" id="QQM61471.1"/>
    </source>
</evidence>
<dbReference type="EMBL" id="CP066817">
    <property type="protein sequence ID" value="QQM61471.1"/>
    <property type="molecule type" value="Genomic_DNA"/>
</dbReference>
<proteinExistence type="predicted"/>
<evidence type="ECO:0000313" key="3">
    <source>
        <dbReference type="EMBL" id="KZV02789.1"/>
    </source>
</evidence>
<evidence type="ECO:0000313" key="7">
    <source>
        <dbReference type="Proteomes" id="UP000076989"/>
    </source>
</evidence>
<dbReference type="Pfam" id="PF10604">
    <property type="entry name" value="Polyketide_cyc2"/>
    <property type="match status" value="1"/>
</dbReference>
<organism evidence="2 6">
    <name type="scientific">Lactiplantibacillus plantarum</name>
    <name type="common">Lactobacillus plantarum</name>
    <dbReference type="NCBI Taxonomy" id="1590"/>
    <lineage>
        <taxon>Bacteria</taxon>
        <taxon>Bacillati</taxon>
        <taxon>Bacillota</taxon>
        <taxon>Bacilli</taxon>
        <taxon>Lactobacillales</taxon>
        <taxon>Lactobacillaceae</taxon>
        <taxon>Lactiplantibacillus</taxon>
    </lineage>
</organism>
<dbReference type="EMBL" id="LUXO01000029">
    <property type="protein sequence ID" value="KZV02789.1"/>
    <property type="molecule type" value="Genomic_DNA"/>
</dbReference>
<dbReference type="EMBL" id="LUXM01000025">
    <property type="protein sequence ID" value="KZU95750.1"/>
    <property type="molecule type" value="Genomic_DNA"/>
</dbReference>
<dbReference type="Gene3D" id="3.30.530.20">
    <property type="match status" value="1"/>
</dbReference>
<evidence type="ECO:0000313" key="1">
    <source>
        <dbReference type="EMBL" id="KZU03637.1"/>
    </source>
</evidence>